<evidence type="ECO:0000313" key="2">
    <source>
        <dbReference type="EMBL" id="MBB4611831.1"/>
    </source>
</evidence>
<feature type="compositionally biased region" description="Low complexity" evidence="1">
    <location>
        <begin position="242"/>
        <end position="265"/>
    </location>
</feature>
<protein>
    <recommendedName>
        <fullName evidence="4">Flagellar hook-length control protein FliK</fullName>
    </recommendedName>
</protein>
<dbReference type="RefSeq" id="WP_144902826.1">
    <property type="nucleotide sequence ID" value="NZ_JACHOA010000001.1"/>
</dbReference>
<feature type="compositionally biased region" description="Polar residues" evidence="1">
    <location>
        <begin position="90"/>
        <end position="104"/>
    </location>
</feature>
<dbReference type="AlphaFoldDB" id="A0A7W7A7J7"/>
<keyword evidence="3" id="KW-1185">Reference proteome</keyword>
<feature type="region of interest" description="Disordered" evidence="1">
    <location>
        <begin position="406"/>
        <end position="478"/>
    </location>
</feature>
<feature type="region of interest" description="Disordered" evidence="1">
    <location>
        <begin position="90"/>
        <end position="113"/>
    </location>
</feature>
<dbReference type="EMBL" id="JACHOA010000001">
    <property type="protein sequence ID" value="MBB4611831.1"/>
    <property type="molecule type" value="Genomic_DNA"/>
</dbReference>
<comment type="caution">
    <text evidence="2">The sequence shown here is derived from an EMBL/GenBank/DDBJ whole genome shotgun (WGS) entry which is preliminary data.</text>
</comment>
<reference evidence="2 3" key="1">
    <citation type="submission" date="2020-08" db="EMBL/GenBank/DDBJ databases">
        <title>Genomic Encyclopedia of Type Strains, Phase IV (KMG-IV): sequencing the most valuable type-strain genomes for metagenomic binning, comparative biology and taxonomic classification.</title>
        <authorList>
            <person name="Goeker M."/>
        </authorList>
    </citation>
    <scope>NUCLEOTIDE SEQUENCE [LARGE SCALE GENOMIC DNA]</scope>
    <source>
        <strain evidence="2 3">DSM 17507</strain>
    </source>
</reference>
<sequence>MFDFSASPLLPVVSPLPAMPLANMGNAAETADLAPTQPLITDFASLLAGQSAPDETPIAPPAPGNTLPIGGKTLPVPAMGRARPAVPAQTLTAKTSGEQAQPETSARPENKVEAKAEEALEGWETGKPEATGLPLADMAMLTAIFAAPDRLTTNTSPERVVEGFQPPSNTAPHTPAQIAAPLDAAQKAVALAQTAQVELLPAKSQPIAGAASNAEAPKGVFPAEIAAALQAGNSHMQTPNRASPEAPAIAEAEAPAEDAAPQSAPRQANPREPAALEAVTPAASTTLASQRPLATRTQPDPEKPDEPLKPASAAPTPNVLAAPDQPLRAEGQAPASLRTEPAPERIDFATLVDTLARAREDASPRTVHASVAHAEFGRVSLRFDRDEDNALSVAMSSADPDFARAVSAAADASPASNESAAQAPRQQAAADARTSQGEGQRQQPQSQPAQQRPATNAAPRHDQNDEPTTRRDARDIYA</sequence>
<proteinExistence type="predicted"/>
<evidence type="ECO:0008006" key="4">
    <source>
        <dbReference type="Google" id="ProtNLM"/>
    </source>
</evidence>
<evidence type="ECO:0000313" key="3">
    <source>
        <dbReference type="Proteomes" id="UP000538566"/>
    </source>
</evidence>
<feature type="compositionally biased region" description="Basic and acidic residues" evidence="1">
    <location>
        <begin position="459"/>
        <end position="478"/>
    </location>
</feature>
<feature type="compositionally biased region" description="Basic and acidic residues" evidence="1">
    <location>
        <begin position="299"/>
        <end position="308"/>
    </location>
</feature>
<dbReference type="Proteomes" id="UP000538566">
    <property type="component" value="Unassembled WGS sequence"/>
</dbReference>
<name>A0A7W7A7J7_9SPHN</name>
<evidence type="ECO:0000256" key="1">
    <source>
        <dbReference type="SAM" id="MobiDB-lite"/>
    </source>
</evidence>
<gene>
    <name evidence="2" type="ORF">GGR37_000077</name>
</gene>
<accession>A0A7W7A7J7</accession>
<feature type="compositionally biased region" description="Low complexity" evidence="1">
    <location>
        <begin position="406"/>
        <end position="454"/>
    </location>
</feature>
<dbReference type="OrthoDB" id="7511439at2"/>
<organism evidence="2 3">
    <name type="scientific">Novosphingobium taihuense</name>
    <dbReference type="NCBI Taxonomy" id="260085"/>
    <lineage>
        <taxon>Bacteria</taxon>
        <taxon>Pseudomonadati</taxon>
        <taxon>Pseudomonadota</taxon>
        <taxon>Alphaproteobacteria</taxon>
        <taxon>Sphingomonadales</taxon>
        <taxon>Sphingomonadaceae</taxon>
        <taxon>Novosphingobium</taxon>
    </lineage>
</organism>
<feature type="region of interest" description="Disordered" evidence="1">
    <location>
        <begin position="233"/>
        <end position="343"/>
    </location>
</feature>